<dbReference type="STRING" id="398512.Bccel_1802"/>
<dbReference type="Proteomes" id="UP000036923">
    <property type="component" value="Unassembled WGS sequence"/>
</dbReference>
<comment type="caution">
    <text evidence="2">The sequence shown here is derived from an EMBL/GenBank/DDBJ whole genome shotgun (WGS) entry which is preliminary data.</text>
</comment>
<evidence type="ECO:0000256" key="1">
    <source>
        <dbReference type="SAM" id="Coils"/>
    </source>
</evidence>
<dbReference type="RefSeq" id="WP_036937907.1">
    <property type="nucleotide sequence ID" value="NZ_JQKC01000006.1"/>
</dbReference>
<dbReference type="PATRIC" id="fig|398512.5.peg.1876"/>
<organism evidence="2 3">
    <name type="scientific">Pseudobacteroides cellulosolvens ATCC 35603 = DSM 2933</name>
    <dbReference type="NCBI Taxonomy" id="398512"/>
    <lineage>
        <taxon>Bacteria</taxon>
        <taxon>Bacillati</taxon>
        <taxon>Bacillota</taxon>
        <taxon>Clostridia</taxon>
        <taxon>Eubacteriales</taxon>
        <taxon>Oscillospiraceae</taxon>
        <taxon>Pseudobacteroides</taxon>
    </lineage>
</organism>
<gene>
    <name evidence="2" type="ORF">Bccel_1802</name>
</gene>
<accession>A0A0L6JMB9</accession>
<reference evidence="3" key="1">
    <citation type="submission" date="2015-07" db="EMBL/GenBank/DDBJ databases">
        <title>Near-Complete Genome Sequence of the Cellulolytic Bacterium Bacteroides (Pseudobacteroides) cellulosolvens ATCC 35603.</title>
        <authorList>
            <person name="Dassa B."/>
            <person name="Utturkar S.M."/>
            <person name="Klingeman D.M."/>
            <person name="Hurt R.A."/>
            <person name="Keller M."/>
            <person name="Xu J."/>
            <person name="Reddy Y.H.K."/>
            <person name="Borovok I."/>
            <person name="Grinberg I.R."/>
            <person name="Lamed R."/>
            <person name="Zhivin O."/>
            <person name="Bayer E.A."/>
            <person name="Brown S.D."/>
        </authorList>
    </citation>
    <scope>NUCLEOTIDE SEQUENCE [LARGE SCALE GENOMIC DNA]</scope>
    <source>
        <strain evidence="3">DSM 2933</strain>
    </source>
</reference>
<dbReference type="eggNOG" id="ENOG502Z91F">
    <property type="taxonomic scope" value="Bacteria"/>
</dbReference>
<dbReference type="OrthoDB" id="1685048at2"/>
<keyword evidence="3" id="KW-1185">Reference proteome</keyword>
<dbReference type="EMBL" id="LGTC01000001">
    <property type="protein sequence ID" value="KNY26537.1"/>
    <property type="molecule type" value="Genomic_DNA"/>
</dbReference>
<name>A0A0L6JMB9_9FIRM</name>
<dbReference type="AlphaFoldDB" id="A0A0L6JMB9"/>
<keyword evidence="1" id="KW-0175">Coiled coil</keyword>
<feature type="coiled-coil region" evidence="1">
    <location>
        <begin position="184"/>
        <end position="211"/>
    </location>
</feature>
<sequence>MEDIRGYEGAAGDCLKGFRQRMESLAPFIHLSRKLSGFQKYNHIDMVSVGFSVLLFILENMLIGREECSIEDIASFLQNVIKRCYDLNLTQEESKEMAFYIRDSISGSGGETVEFNYMNLENGTGESIPVKLIDTSYYEIKKSARYKLTDQGMEMLFKTREIFSEFRINVTQMYLKQQIEKGIFSGALQTVNELNLQVRQLREKLENLLLNIRQNVLGIDFEELKLLFMKIKEQFESERREFHNIRRILKEQRQAIEKINYNDIEEKELKSLEQIKILSERLGVTTSEHDRLFKEKLDIVGEYLKTIELKLRQGVSEYIDFEKSIFDVLMMKNHNLDPLASILSPIFTNTSRNKVFNVFKALDPQRIKSDMEEVKENIDIDVLVEEREKAERQEREKRDKKVMSYLEAILMEAYSQGESKLSSALKRLDDELYRSASFDFDFYSLIVILHQNKEIDFDELQEILTKMVRDTSAYNINIYYLFDKLFKKRPESKELKRFLLLSSTKKIYFENGNEITDFVIKGVK</sequence>
<proteinExistence type="predicted"/>
<evidence type="ECO:0000313" key="2">
    <source>
        <dbReference type="EMBL" id="KNY26537.1"/>
    </source>
</evidence>
<evidence type="ECO:0000313" key="3">
    <source>
        <dbReference type="Proteomes" id="UP000036923"/>
    </source>
</evidence>
<protein>
    <submittedName>
        <fullName evidence="2">Uncharacterized protein</fullName>
    </submittedName>
</protein>